<evidence type="ECO:0000256" key="9">
    <source>
        <dbReference type="ARBA" id="ARBA00049563"/>
    </source>
</evidence>
<evidence type="ECO:0000256" key="7">
    <source>
        <dbReference type="ARBA" id="ARBA00022840"/>
    </source>
</evidence>
<evidence type="ECO:0000313" key="11">
    <source>
        <dbReference type="EMBL" id="EHN59575.1"/>
    </source>
</evidence>
<dbReference type="InterPro" id="IPR027417">
    <property type="entry name" value="P-loop_NTPase"/>
</dbReference>
<keyword evidence="6 10" id="KW-0547">Nucleotide-binding</keyword>
<dbReference type="GO" id="GO:0006400">
    <property type="term" value="P:tRNA modification"/>
    <property type="evidence" value="ECO:0007669"/>
    <property type="project" value="TreeGrafter"/>
</dbReference>
<dbReference type="STRING" id="336988.NT96_01120"/>
<dbReference type="Proteomes" id="UP000004959">
    <property type="component" value="Chromosome"/>
</dbReference>
<evidence type="ECO:0000256" key="8">
    <source>
        <dbReference type="ARBA" id="ARBA00022842"/>
    </source>
</evidence>
<dbReference type="Pfam" id="PF01715">
    <property type="entry name" value="IPPT"/>
    <property type="match status" value="2"/>
</dbReference>
<keyword evidence="8 10" id="KW-0460">Magnesium</keyword>
<evidence type="ECO:0000256" key="1">
    <source>
        <dbReference type="ARBA" id="ARBA00001946"/>
    </source>
</evidence>
<keyword evidence="4 10" id="KW-0808">Transferase</keyword>
<feature type="site" description="Interaction with substrate tRNA" evidence="10">
    <location>
        <position position="105"/>
    </location>
</feature>
<comment type="similarity">
    <text evidence="3 10">Belongs to the IPP transferase family.</text>
</comment>
<organism evidence="11 12">
    <name type="scientific">Oenococcus kitaharae DSM 17330</name>
    <dbReference type="NCBI Taxonomy" id="1045004"/>
    <lineage>
        <taxon>Bacteria</taxon>
        <taxon>Bacillati</taxon>
        <taxon>Bacillota</taxon>
        <taxon>Bacilli</taxon>
        <taxon>Lactobacillales</taxon>
        <taxon>Lactobacillaceae</taxon>
        <taxon>Oenococcus</taxon>
    </lineage>
</organism>
<keyword evidence="12" id="KW-1185">Reference proteome</keyword>
<dbReference type="InterPro" id="IPR039657">
    <property type="entry name" value="Dimethylallyltransferase"/>
</dbReference>
<evidence type="ECO:0000256" key="4">
    <source>
        <dbReference type="ARBA" id="ARBA00022679"/>
    </source>
</evidence>
<dbReference type="GO" id="GO:0052381">
    <property type="term" value="F:tRNA dimethylallyltransferase activity"/>
    <property type="evidence" value="ECO:0007669"/>
    <property type="project" value="UniProtKB-UniRule"/>
</dbReference>
<dbReference type="PANTHER" id="PTHR11088:SF60">
    <property type="entry name" value="TRNA DIMETHYLALLYLTRANSFERASE"/>
    <property type="match status" value="1"/>
</dbReference>
<dbReference type="Gene3D" id="3.40.50.300">
    <property type="entry name" value="P-loop containing nucleotide triphosphate hydrolases"/>
    <property type="match status" value="1"/>
</dbReference>
<comment type="caution">
    <text evidence="11">The sequence shown here is derived from an EMBL/GenBank/DDBJ whole genome shotgun (WGS) entry which is preliminary data.</text>
</comment>
<dbReference type="PANTHER" id="PTHR11088">
    <property type="entry name" value="TRNA DIMETHYLALLYLTRANSFERASE"/>
    <property type="match status" value="1"/>
</dbReference>
<evidence type="ECO:0000256" key="3">
    <source>
        <dbReference type="ARBA" id="ARBA00005842"/>
    </source>
</evidence>
<accession>G9WFZ7</accession>
<sequence length="256" mass="28861">MNLDSKQKIVVVLGPTASGKTALGIKIAKALKTEVISTDAVQIFRGLDIGSAKPTAEELSEVKHSFINIKNADESYNAHEFMIDARQKIAGLSSKGQLPILVGGSGFFVQTVIGDRRLADQSHPIVPSKAGIENRLYQGLLIGLTMPREILYDRINRRVDLMFQQGLPQEAEKLLMLPGDFQSKKAIGYREFKDYFFGNQSLDRTKELIKQNTRHYAKRQLTFFKNQFPDIQWFDAIQTAKNSQKIIDIVKKFNQS</sequence>
<dbReference type="EMBL" id="AFVZ01000001">
    <property type="protein sequence ID" value="EHN59575.1"/>
    <property type="molecule type" value="Genomic_DNA"/>
</dbReference>
<dbReference type="RefSeq" id="WP_007746567.1">
    <property type="nucleotide sequence ID" value="NZ_CM001398.1"/>
</dbReference>
<evidence type="ECO:0000256" key="2">
    <source>
        <dbReference type="ARBA" id="ARBA00003213"/>
    </source>
</evidence>
<feature type="site" description="Interaction with substrate tRNA" evidence="10">
    <location>
        <position position="116"/>
    </location>
</feature>
<dbReference type="HOGENOM" id="CLU_032616_0_1_9"/>
<dbReference type="EC" id="2.5.1.75" evidence="10"/>
<feature type="binding site" evidence="10">
    <location>
        <begin position="14"/>
        <end position="21"/>
    </location>
    <ligand>
        <name>ATP</name>
        <dbReference type="ChEBI" id="CHEBI:30616"/>
    </ligand>
</feature>
<keyword evidence="7 10" id="KW-0067">ATP-binding</keyword>
<evidence type="ECO:0000256" key="5">
    <source>
        <dbReference type="ARBA" id="ARBA00022694"/>
    </source>
</evidence>
<comment type="catalytic activity">
    <reaction evidence="9 10">
        <text>adenosine(37) in tRNA + dimethylallyl diphosphate = N(6)-dimethylallyladenosine(37) in tRNA + diphosphate</text>
        <dbReference type="Rhea" id="RHEA:26482"/>
        <dbReference type="Rhea" id="RHEA-COMP:10162"/>
        <dbReference type="Rhea" id="RHEA-COMP:10375"/>
        <dbReference type="ChEBI" id="CHEBI:33019"/>
        <dbReference type="ChEBI" id="CHEBI:57623"/>
        <dbReference type="ChEBI" id="CHEBI:74411"/>
        <dbReference type="ChEBI" id="CHEBI:74415"/>
        <dbReference type="EC" id="2.5.1.75"/>
    </reaction>
</comment>
<evidence type="ECO:0000256" key="10">
    <source>
        <dbReference type="HAMAP-Rule" id="MF_00185"/>
    </source>
</evidence>
<reference evidence="11 12" key="1">
    <citation type="journal article" date="2012" name="PLoS ONE">
        <title>Functional divergence in the genus oenococcus as predicted by genome sequencing of the newly-described species, Oenococcus kitaharae.</title>
        <authorList>
            <person name="Borneman A.R."/>
            <person name="McCarthy J.M."/>
            <person name="Chambers P.J."/>
            <person name="Bartowsky E.J."/>
        </authorList>
    </citation>
    <scope>NUCLEOTIDE SEQUENCE [LARGE SCALE GENOMIC DNA]</scope>
    <source>
        <strain evidence="12">DSM17330</strain>
    </source>
</reference>
<evidence type="ECO:0000313" key="12">
    <source>
        <dbReference type="Proteomes" id="UP000004959"/>
    </source>
</evidence>
<comment type="subunit">
    <text evidence="10">Monomer.</text>
</comment>
<comment type="cofactor">
    <cofactor evidence="1 10">
        <name>Mg(2+)</name>
        <dbReference type="ChEBI" id="CHEBI:18420"/>
    </cofactor>
</comment>
<protein>
    <recommendedName>
        <fullName evidence="10">tRNA dimethylallyltransferase</fullName>
        <ecNumber evidence="10">2.5.1.75</ecNumber>
    </recommendedName>
    <alternativeName>
        <fullName evidence="10">Dimethylallyl diphosphate:tRNA dimethylallyltransferase</fullName>
        <shortName evidence="10">DMAPP:tRNA dimethylallyltransferase</shortName>
        <shortName evidence="10">DMATase</shortName>
    </alternativeName>
    <alternativeName>
        <fullName evidence="10">Isopentenyl-diphosphate:tRNA isopentenyltransferase</fullName>
        <shortName evidence="10">IPP transferase</shortName>
        <shortName evidence="10">IPPT</shortName>
        <shortName evidence="10">IPTase</shortName>
    </alternativeName>
</protein>
<evidence type="ECO:0000256" key="6">
    <source>
        <dbReference type="ARBA" id="ARBA00022741"/>
    </source>
</evidence>
<dbReference type="OrthoDB" id="9776390at2"/>
<gene>
    <name evidence="10" type="primary">miaA</name>
    <name evidence="11" type="ORF">OKIT_1494</name>
</gene>
<dbReference type="HAMAP" id="MF_00185">
    <property type="entry name" value="IPP_trans"/>
    <property type="match status" value="1"/>
</dbReference>
<dbReference type="AlphaFoldDB" id="G9WFZ7"/>
<feature type="binding site" evidence="10">
    <location>
        <begin position="16"/>
        <end position="21"/>
    </location>
    <ligand>
        <name>substrate</name>
    </ligand>
</feature>
<proteinExistence type="inferred from homology"/>
<name>G9WFZ7_9LACO</name>
<comment type="caution">
    <text evidence="10">Lacks conserved residue(s) required for the propagation of feature annotation.</text>
</comment>
<dbReference type="eggNOG" id="COG0324">
    <property type="taxonomic scope" value="Bacteria"/>
</dbReference>
<keyword evidence="5 10" id="KW-0819">tRNA processing</keyword>
<dbReference type="PATRIC" id="fig|1045004.4.peg.1467"/>
<comment type="function">
    <text evidence="2 10">Catalyzes the transfer of a dimethylallyl group onto the adenine at position 37 in tRNAs that read codons beginning with uridine, leading to the formation of N6-(dimethylallyl)adenosine (i(6)A).</text>
</comment>
<dbReference type="InterPro" id="IPR018022">
    <property type="entry name" value="IPT"/>
</dbReference>
<dbReference type="GO" id="GO:0005524">
    <property type="term" value="F:ATP binding"/>
    <property type="evidence" value="ECO:0007669"/>
    <property type="project" value="UniProtKB-UniRule"/>
</dbReference>
<dbReference type="SUPFAM" id="SSF52540">
    <property type="entry name" value="P-loop containing nucleoside triphosphate hydrolases"/>
    <property type="match status" value="1"/>
</dbReference>